<accession>A0A1D3UWY7</accession>
<gene>
    <name evidence="3" type="ORF">TFUB20_02615</name>
</gene>
<feature type="domain" description="Outer membrane protein beta-barrel" evidence="2">
    <location>
        <begin position="23"/>
        <end position="172"/>
    </location>
</feature>
<dbReference type="RefSeq" id="WP_014226259.1">
    <property type="nucleotide sequence ID" value="NZ_CAJPTF010000034.1"/>
</dbReference>
<dbReference type="Pfam" id="PF13568">
    <property type="entry name" value="OMP_b-brl_2"/>
    <property type="match status" value="1"/>
</dbReference>
<evidence type="ECO:0000313" key="3">
    <source>
        <dbReference type="EMBL" id="SCQ24647.1"/>
    </source>
</evidence>
<proteinExistence type="predicted"/>
<name>A0A1D3UWY7_TANFO</name>
<protein>
    <recommendedName>
        <fullName evidence="2">Outer membrane protein beta-barrel domain-containing protein</fullName>
    </recommendedName>
</protein>
<feature type="chain" id="PRO_5008922800" description="Outer membrane protein beta-barrel domain-containing protein" evidence="1">
    <location>
        <begin position="24"/>
        <end position="200"/>
    </location>
</feature>
<dbReference type="AlphaFoldDB" id="A0A1D3UWY7"/>
<keyword evidence="1" id="KW-0732">Signal</keyword>
<evidence type="ECO:0000259" key="2">
    <source>
        <dbReference type="Pfam" id="PF13568"/>
    </source>
</evidence>
<feature type="signal peptide" evidence="1">
    <location>
        <begin position="1"/>
        <end position="23"/>
    </location>
</feature>
<sequence length="200" mass="21983" precursor="true">MMMKKLKWFLFVAVLLAAPAMQAQLRFGVKGGVNIASVKFNRDVIDSENITGFHIGPMIELMIPVAGLGVDAAVVYSQKGFGLNDKGYRNDYIDVPVNLKYKIMLPLVKPYVAAGPYASFRVSGDKLRNIPGRVTDQLKAQSFAAGLNFTAGAEVFDIVQVGLTYSLGLTDNYKTYKVDNDIISYIGKPHTWMISAAVFF</sequence>
<evidence type="ECO:0000313" key="4">
    <source>
        <dbReference type="Proteomes" id="UP000182057"/>
    </source>
</evidence>
<dbReference type="EMBL" id="FMMM01000082">
    <property type="protein sequence ID" value="SCQ24647.1"/>
    <property type="molecule type" value="Genomic_DNA"/>
</dbReference>
<organism evidence="3 4">
    <name type="scientific">Tannerella forsythia</name>
    <name type="common">Bacteroides forsythus</name>
    <dbReference type="NCBI Taxonomy" id="28112"/>
    <lineage>
        <taxon>Bacteria</taxon>
        <taxon>Pseudomonadati</taxon>
        <taxon>Bacteroidota</taxon>
        <taxon>Bacteroidia</taxon>
        <taxon>Bacteroidales</taxon>
        <taxon>Tannerellaceae</taxon>
        <taxon>Tannerella</taxon>
    </lineage>
</organism>
<dbReference type="Proteomes" id="UP000182057">
    <property type="component" value="Unassembled WGS sequence"/>
</dbReference>
<dbReference type="OMA" id="WQISAAY"/>
<reference evidence="3 4" key="1">
    <citation type="submission" date="2016-09" db="EMBL/GenBank/DDBJ databases">
        <authorList>
            <person name="Capua I."/>
            <person name="De Benedictis P."/>
            <person name="Joannis T."/>
            <person name="Lombin L.H."/>
            <person name="Cattoli G."/>
        </authorList>
    </citation>
    <scope>NUCLEOTIDE SEQUENCE [LARGE SCALE GENOMIC DNA]</scope>
    <source>
        <strain evidence="3 4">UB20</strain>
    </source>
</reference>
<evidence type="ECO:0000256" key="1">
    <source>
        <dbReference type="SAM" id="SignalP"/>
    </source>
</evidence>
<dbReference type="InterPro" id="IPR025665">
    <property type="entry name" value="Beta-barrel_OMP_2"/>
</dbReference>